<dbReference type="EMBL" id="ATJV01000081">
    <property type="protein sequence ID" value="EPZ14475.1"/>
    <property type="molecule type" value="Genomic_DNA"/>
</dbReference>
<comment type="caution">
    <text evidence="3">The sequence shown here is derived from an EMBL/GenBank/DDBJ whole genome shotgun (WGS) entry which is preliminary data.</text>
</comment>
<evidence type="ECO:0000313" key="4">
    <source>
        <dbReference type="Proteomes" id="UP000015455"/>
    </source>
</evidence>
<feature type="coiled-coil region" evidence="1">
    <location>
        <begin position="461"/>
        <end position="488"/>
    </location>
</feature>
<name>S9ZB22_9RHOO</name>
<evidence type="ECO:0000256" key="1">
    <source>
        <dbReference type="SAM" id="Coils"/>
    </source>
</evidence>
<accession>S9ZB22</accession>
<dbReference type="eggNOG" id="COG1315">
    <property type="taxonomic scope" value="Bacteria"/>
</dbReference>
<reference evidence="3 4" key="1">
    <citation type="submission" date="2013-06" db="EMBL/GenBank/DDBJ databases">
        <title>Draft genome sequence of Thauera terpenica.</title>
        <authorList>
            <person name="Liu B."/>
            <person name="Frostegard A.H."/>
            <person name="Shapleigh J.P."/>
        </authorList>
    </citation>
    <scope>NUCLEOTIDE SEQUENCE [LARGE SCALE GENOMIC DNA]</scope>
    <source>
        <strain evidence="3 4">58Eu</strain>
    </source>
</reference>
<dbReference type="PANTHER" id="PTHR38032:SF1">
    <property type="entry name" value="RNA-BINDING PROTEIN KHPB N-TERMINAL DOMAIN-CONTAINING PROTEIN"/>
    <property type="match status" value="1"/>
</dbReference>
<dbReference type="STRING" id="1348657.M622_05700"/>
<dbReference type="PATRIC" id="fig|1348657.5.peg.3029"/>
<proteinExistence type="predicted"/>
<dbReference type="PANTHER" id="PTHR38032">
    <property type="entry name" value="POLYMERASE-RELATED"/>
    <property type="match status" value="1"/>
</dbReference>
<dbReference type="RefSeq" id="WP_021250429.1">
    <property type="nucleotide sequence ID" value="NZ_ATJV01000081.1"/>
</dbReference>
<keyword evidence="1" id="KW-0175">Coiled coil</keyword>
<dbReference type="AlphaFoldDB" id="S9ZB22"/>
<dbReference type="Proteomes" id="UP000015455">
    <property type="component" value="Unassembled WGS sequence"/>
</dbReference>
<feature type="domain" description="Flagellar Assembly Protein A N-terminal region" evidence="2">
    <location>
        <begin position="86"/>
        <end position="255"/>
    </location>
</feature>
<keyword evidence="4" id="KW-1185">Reference proteome</keyword>
<gene>
    <name evidence="3" type="ORF">M622_05700</name>
</gene>
<evidence type="ECO:0000259" key="2">
    <source>
        <dbReference type="Pfam" id="PF20250"/>
    </source>
</evidence>
<sequence>MNDDKPAGPELQLTLDDATRSLRASLVPDAQVPRIDPFWVRDRLADAGFSEMKVRTDGVRSLLAHYNAGKAVSDLEIADCVDAALQVLVSPDALEARLTIAPPQGGRAATKAEVLEQLSLKGIHEGVLVDEINRAIADGQARELVIARGREAIAGDDGVLECLLPEIRARVPNVRACGRTDYRDLGEIQVVCAGDALMRRHPPTPGTPGVDVLGKPIAPRAGKDTRFASNLTGVRSADDDPDLLVAAIDGQPLQVRGGMMVEPVFTVDTVNMATGNIRYDGAVRVRGDVKAGMSIHASGDIEIGGVVEPATLESGGSIVVKSGVLGGIGQKDSNSHCIRCTGSFSAIYAQQARIEAGDSIFIDDLAMKCELTAANHIRLGLNRRGQVIGGLLRATLSIHARTLGAPNRIRTELEIGTDPALAGALQASTQARDSKESELLEMGKLLSFSDRYPDRIAPAVRLRAEQTAAALSADIEALRGEEVQLRQRLSLAQHARVNAERAIHDGVVVRMAESSLRIHGERGPTTVRLADQNLAVFALEDDSHLDDER</sequence>
<dbReference type="Pfam" id="PF03961">
    <property type="entry name" value="FapA"/>
    <property type="match status" value="1"/>
</dbReference>
<organism evidence="3 4">
    <name type="scientific">Thauera terpenica 58Eu</name>
    <dbReference type="NCBI Taxonomy" id="1348657"/>
    <lineage>
        <taxon>Bacteria</taxon>
        <taxon>Pseudomonadati</taxon>
        <taxon>Pseudomonadota</taxon>
        <taxon>Betaproteobacteria</taxon>
        <taxon>Rhodocyclales</taxon>
        <taxon>Zoogloeaceae</taxon>
        <taxon>Thauera</taxon>
    </lineage>
</organism>
<evidence type="ECO:0000313" key="3">
    <source>
        <dbReference type="EMBL" id="EPZ14475.1"/>
    </source>
</evidence>
<dbReference type="InterPro" id="IPR005646">
    <property type="entry name" value="FapA"/>
</dbReference>
<protein>
    <recommendedName>
        <fullName evidence="2">Flagellar Assembly Protein A N-terminal region domain-containing protein</fullName>
    </recommendedName>
</protein>
<dbReference type="OrthoDB" id="5807941at2"/>
<dbReference type="Pfam" id="PF20250">
    <property type="entry name" value="FapA_N"/>
    <property type="match status" value="1"/>
</dbReference>
<dbReference type="InterPro" id="IPR046865">
    <property type="entry name" value="FapA_b_solenoid"/>
</dbReference>
<dbReference type="InterPro" id="IPR046866">
    <property type="entry name" value="FapA_N"/>
</dbReference>